<evidence type="ECO:0000256" key="2">
    <source>
        <dbReference type="ARBA" id="ARBA00022448"/>
    </source>
</evidence>
<reference evidence="12 13" key="1">
    <citation type="journal article" date="2019" name="Front. Genet.">
        <title>Whole-Genome Sequencing of the Opportunistic Yeast Pathogen Candida inconspicua Uncovers Its Hybrid Origin.</title>
        <authorList>
            <person name="Mixao V."/>
            <person name="Hansen A.P."/>
            <person name="Saus E."/>
            <person name="Boekhout T."/>
            <person name="Lass-Florl C."/>
            <person name="Gabaldon T."/>
        </authorList>
    </citation>
    <scope>NUCLEOTIDE SEQUENCE [LARGE SCALE GENOMIC DNA]</scope>
    <source>
        <strain evidence="12 13">CBS 180</strain>
    </source>
</reference>
<dbReference type="Proteomes" id="UP000307173">
    <property type="component" value="Unassembled WGS sequence"/>
</dbReference>
<evidence type="ECO:0000256" key="6">
    <source>
        <dbReference type="ARBA" id="ARBA00022989"/>
    </source>
</evidence>
<evidence type="ECO:0000256" key="10">
    <source>
        <dbReference type="ARBA" id="ARBA00023303"/>
    </source>
</evidence>
<sequence>MSLLPFAFDLSRQNDSNPLPTVTQYSTTDKELELPKTNQQFEVENGQSSRRSSHEFLYSSLNSSSSAIIGPNGEILNYENTSSTVINFDPNNDFSSDNFDGHLGSNNLDIPSSPLIEPQLGVFLEKEPFKSDAFDDIVATKTPTDSKHSIPSSPTLLQSQTETSKFLRPKLAKHVHSISRHGSTFAEPSKKKQRQKISFREETLSQHGGNQIEFAIDRDGLVYGYHLEKAELPSNYSPSSYDEPTYFVVKNSAEQESKISKIVNDAFDQVLNPKNPIMVIDLQNMGLNSLPDSICDINDCYQFSEQGLIKSINHVNASNNMLRSINPKLFTTERLEMLSLRNNKIARLSGNIDKAKSLKELNLSMNKLKFLPHNILKLDNLEVLAISGNPMISENIVDQYFLVDQDLVKLYCEKYKSLEFKDFDKQIKSFTKLHWMKSNKQISKQSVRASILSRSLTTLQDMCMDSNGLISDYHDDFQMNDNILQIRSEAQKVLELQTPNSPRLSELALRAISEYRISQSEISNWKKSTSEIIYKRVMNALIFGTHGETCGYCENNCVESVAEIFEWWDFKGSQSVTIKRRFCSKNCAYSWYDKLKMIKYVDRK</sequence>
<dbReference type="PANTHER" id="PTHR46473:SF10">
    <property type="entry name" value="LD45603P-RELATED"/>
    <property type="match status" value="1"/>
</dbReference>
<evidence type="ECO:0000256" key="4">
    <source>
        <dbReference type="ARBA" id="ARBA00022692"/>
    </source>
</evidence>
<keyword evidence="6" id="KW-1133">Transmembrane helix</keyword>
<keyword evidence="7" id="KW-0406">Ion transport</keyword>
<dbReference type="AlphaFoldDB" id="A0A4T0X1J0"/>
<keyword evidence="5" id="KW-0732">Signal</keyword>
<keyword evidence="8" id="KW-0472">Membrane</keyword>
<proteinExistence type="predicted"/>
<name>A0A4T0X1J0_9ASCO</name>
<dbReference type="InterPro" id="IPR032675">
    <property type="entry name" value="LRR_dom_sf"/>
</dbReference>
<feature type="compositionally biased region" description="Polar residues" evidence="11">
    <location>
        <begin position="149"/>
        <end position="163"/>
    </location>
</feature>
<evidence type="ECO:0000256" key="5">
    <source>
        <dbReference type="ARBA" id="ARBA00022729"/>
    </source>
</evidence>
<dbReference type="STRING" id="52247.A0A4T0X1J0"/>
<accession>A0A4T0X1J0</accession>
<organism evidence="12 13">
    <name type="scientific">Pichia inconspicua</name>
    <dbReference type="NCBI Taxonomy" id="52247"/>
    <lineage>
        <taxon>Eukaryota</taxon>
        <taxon>Fungi</taxon>
        <taxon>Dikarya</taxon>
        <taxon>Ascomycota</taxon>
        <taxon>Saccharomycotina</taxon>
        <taxon>Pichiomycetes</taxon>
        <taxon>Pichiales</taxon>
        <taxon>Pichiaceae</taxon>
        <taxon>Pichia</taxon>
    </lineage>
</organism>
<keyword evidence="2" id="KW-0813">Transport</keyword>
<keyword evidence="10" id="KW-0407">Ion channel</keyword>
<dbReference type="OrthoDB" id="1517790at2759"/>
<comment type="subcellular location">
    <subcellularLocation>
        <location evidence="1">Cell membrane</location>
        <topology evidence="1">Single-pass membrane protein</topology>
    </subcellularLocation>
</comment>
<dbReference type="GO" id="GO:0034220">
    <property type="term" value="P:monoatomic ion transmembrane transport"/>
    <property type="evidence" value="ECO:0007669"/>
    <property type="project" value="UniProtKB-KW"/>
</dbReference>
<feature type="region of interest" description="Disordered" evidence="11">
    <location>
        <begin position="142"/>
        <end position="163"/>
    </location>
</feature>
<dbReference type="PANTHER" id="PTHR46473">
    <property type="entry name" value="GH08155P"/>
    <property type="match status" value="1"/>
</dbReference>
<evidence type="ECO:0000256" key="3">
    <source>
        <dbReference type="ARBA" id="ARBA00022475"/>
    </source>
</evidence>
<protein>
    <submittedName>
        <fullName evidence="12">Uncharacterized protein</fullName>
    </submittedName>
</protein>
<comment type="caution">
    <text evidence="12">The sequence shown here is derived from an EMBL/GenBank/DDBJ whole genome shotgun (WGS) entry which is preliminary data.</text>
</comment>
<evidence type="ECO:0000256" key="9">
    <source>
        <dbReference type="ARBA" id="ARBA00023157"/>
    </source>
</evidence>
<evidence type="ECO:0000313" key="13">
    <source>
        <dbReference type="Proteomes" id="UP000307173"/>
    </source>
</evidence>
<dbReference type="GO" id="GO:0005886">
    <property type="term" value="C:plasma membrane"/>
    <property type="evidence" value="ECO:0007669"/>
    <property type="project" value="UniProtKB-SubCell"/>
</dbReference>
<dbReference type="Gene3D" id="3.80.10.10">
    <property type="entry name" value="Ribonuclease Inhibitor"/>
    <property type="match status" value="1"/>
</dbReference>
<keyword evidence="4" id="KW-0812">Transmembrane</keyword>
<keyword evidence="3" id="KW-1003">Cell membrane</keyword>
<dbReference type="SUPFAM" id="SSF52058">
    <property type="entry name" value="L domain-like"/>
    <property type="match status" value="1"/>
</dbReference>
<evidence type="ECO:0000313" key="12">
    <source>
        <dbReference type="EMBL" id="TID28769.1"/>
    </source>
</evidence>
<dbReference type="EMBL" id="SELW01000370">
    <property type="protein sequence ID" value="TID28769.1"/>
    <property type="molecule type" value="Genomic_DNA"/>
</dbReference>
<evidence type="ECO:0000256" key="11">
    <source>
        <dbReference type="SAM" id="MobiDB-lite"/>
    </source>
</evidence>
<evidence type="ECO:0000256" key="8">
    <source>
        <dbReference type="ARBA" id="ARBA00023136"/>
    </source>
</evidence>
<keyword evidence="13" id="KW-1185">Reference proteome</keyword>
<evidence type="ECO:0000256" key="1">
    <source>
        <dbReference type="ARBA" id="ARBA00004162"/>
    </source>
</evidence>
<keyword evidence="9" id="KW-1015">Disulfide bond</keyword>
<evidence type="ECO:0000256" key="7">
    <source>
        <dbReference type="ARBA" id="ARBA00023065"/>
    </source>
</evidence>
<gene>
    <name evidence="12" type="ORF">CANINC_002288</name>
</gene>
<dbReference type="InterPro" id="IPR051432">
    <property type="entry name" value="KCNMA1_auxiliary"/>
</dbReference>